<keyword evidence="4" id="KW-1133">Transmembrane helix</keyword>
<evidence type="ECO:0000256" key="4">
    <source>
        <dbReference type="SAM" id="Phobius"/>
    </source>
</evidence>
<dbReference type="EMBL" id="RAHG01000001">
    <property type="protein sequence ID" value="RJT16057.1"/>
    <property type="molecule type" value="Genomic_DNA"/>
</dbReference>
<keyword evidence="4" id="KW-0812">Transmembrane</keyword>
<keyword evidence="6" id="KW-1185">Reference proteome</keyword>
<dbReference type="SUPFAM" id="SSF51283">
    <property type="entry name" value="dUTPase-like"/>
    <property type="match status" value="1"/>
</dbReference>
<organism evidence="5 6">
    <name type="scientific">Rahnella inusitata</name>
    <dbReference type="NCBI Taxonomy" id="58169"/>
    <lineage>
        <taxon>Bacteria</taxon>
        <taxon>Pseudomonadati</taxon>
        <taxon>Pseudomonadota</taxon>
        <taxon>Gammaproteobacteria</taxon>
        <taxon>Enterobacterales</taxon>
        <taxon>Yersiniaceae</taxon>
        <taxon>Rahnella</taxon>
    </lineage>
</organism>
<evidence type="ECO:0000313" key="6">
    <source>
        <dbReference type="Proteomes" id="UP000284119"/>
    </source>
</evidence>
<feature type="coiled-coil region" evidence="3">
    <location>
        <begin position="241"/>
        <end position="275"/>
    </location>
</feature>
<dbReference type="CDD" id="cd07557">
    <property type="entry name" value="trimeric_dUTPase"/>
    <property type="match status" value="1"/>
</dbReference>
<evidence type="ECO:0000256" key="1">
    <source>
        <dbReference type="ARBA" id="ARBA00022801"/>
    </source>
</evidence>
<evidence type="ECO:0000256" key="3">
    <source>
        <dbReference type="SAM" id="Coils"/>
    </source>
</evidence>
<name>A0ABX9P6P5_9GAMM</name>
<accession>A0ABX9P6P5</accession>
<keyword evidence="3" id="KW-0175">Coiled coil</keyword>
<keyword evidence="4" id="KW-0472">Membrane</keyword>
<evidence type="ECO:0000256" key="2">
    <source>
        <dbReference type="ARBA" id="ARBA00023080"/>
    </source>
</evidence>
<keyword evidence="1" id="KW-0378">Hydrolase</keyword>
<protein>
    <recommendedName>
        <fullName evidence="7">dUTPase-like domain-containing protein</fullName>
    </recommendedName>
</protein>
<dbReference type="InterPro" id="IPR011962">
    <property type="entry name" value="dCTP_deaminase"/>
</dbReference>
<feature type="transmembrane region" description="Helical" evidence="4">
    <location>
        <begin position="201"/>
        <end position="223"/>
    </location>
</feature>
<dbReference type="InterPro" id="IPR033704">
    <property type="entry name" value="dUTPase_trimeric"/>
</dbReference>
<keyword evidence="2" id="KW-0546">Nucleotide metabolism</keyword>
<comment type="caution">
    <text evidence="5">The sequence shown here is derived from an EMBL/GenBank/DDBJ whole genome shotgun (WGS) entry which is preliminary data.</text>
</comment>
<dbReference type="InterPro" id="IPR036157">
    <property type="entry name" value="dUTPase-like_sf"/>
</dbReference>
<dbReference type="Gene3D" id="2.70.40.10">
    <property type="match status" value="1"/>
</dbReference>
<gene>
    <name evidence="5" type="ORF">D5396_02785</name>
</gene>
<reference evidence="5 6" key="1">
    <citation type="submission" date="2018-09" db="EMBL/GenBank/DDBJ databases">
        <authorList>
            <person name="Le Fleche-Mateos A."/>
        </authorList>
    </citation>
    <scope>NUCLEOTIDE SEQUENCE [LARGE SCALE GENOMIC DNA]</scope>
    <source>
        <strain evidence="5 6">DSM 30078</strain>
    </source>
</reference>
<evidence type="ECO:0000313" key="5">
    <source>
        <dbReference type="EMBL" id="RJT16057.1"/>
    </source>
</evidence>
<proteinExistence type="predicted"/>
<evidence type="ECO:0008006" key="7">
    <source>
        <dbReference type="Google" id="ProtNLM"/>
    </source>
</evidence>
<sequence>MQLSAIEAIRLGFVRDKNGNLLDPTLYTNNSSIDLTVGEVVFKDENGEFITGTGTTIDPQQSMLIISDEIINVPSDYIAYVFLKNRLSQRGLLALNTGIIDSNYTGPISTLIINFSNVNAAIPSGRNRDEREFFRVVFHKIDSSPLALPNIERQVLYKNKKYNSYKKRVTKNLKSLPKTFLEPTVLKTQIKKEIYEKISEFSLVKVGLMIAAIGLFFTLISGVKDLWFGWKYDVEKNISEQQKYEIKINGLNADVEDLKKRIHDLERVSENRNNNG</sequence>
<dbReference type="Pfam" id="PF22769">
    <property type="entry name" value="DCD"/>
    <property type="match status" value="1"/>
</dbReference>
<dbReference type="Proteomes" id="UP000284119">
    <property type="component" value="Unassembled WGS sequence"/>
</dbReference>
<dbReference type="RefSeq" id="WP_112168807.1">
    <property type="nucleotide sequence ID" value="NZ_JYDE01000037.1"/>
</dbReference>